<feature type="domain" description="Gram-positive cocci surface proteins LPxTG" evidence="6">
    <location>
        <begin position="89"/>
        <end position="120"/>
    </location>
</feature>
<dbReference type="Pfam" id="PF00746">
    <property type="entry name" value="Gram_pos_anchor"/>
    <property type="match status" value="1"/>
</dbReference>
<dbReference type="AlphaFoldDB" id="V6Z0B3"/>
<evidence type="ECO:0000256" key="1">
    <source>
        <dbReference type="ARBA" id="ARBA00022512"/>
    </source>
</evidence>
<sequence length="120" mass="13341">MITLSADNKWTYTWTGLPLVIDDKEVAYSVSELSDVKGYKKTVSDIENGYVKIVNSLLPKPPVPSEKEKPKDKEPEIVENAKKVIKKVLPSTGETSSILGLLGLGLLLVLIYKWVKRQKG</sequence>
<evidence type="ECO:0000256" key="2">
    <source>
        <dbReference type="ARBA" id="ARBA00022525"/>
    </source>
</evidence>
<reference evidence="7 8" key="1">
    <citation type="submission" date="2013-05" db="EMBL/GenBank/DDBJ databases">
        <authorList>
            <person name="Richards V.P."/>
            <person name="Durkin S.A.S."/>
            <person name="Kim M."/>
            <person name="Pavinski Bitar P.D."/>
            <person name="Stanhope M.J."/>
            <person name="Town C.D."/>
            <person name="Venter J.C."/>
        </authorList>
    </citation>
    <scope>NUCLEOTIDE SEQUENCE [LARGE SCALE GENOMIC DNA]</scope>
    <source>
        <strain evidence="7 8">LMG 14747</strain>
    </source>
</reference>
<feature type="transmembrane region" description="Helical" evidence="5">
    <location>
        <begin position="97"/>
        <end position="115"/>
    </location>
</feature>
<dbReference type="EMBL" id="ANQC01000002">
    <property type="protein sequence ID" value="ESV53676.1"/>
    <property type="molecule type" value="Genomic_DNA"/>
</dbReference>
<keyword evidence="3" id="KW-0732">Signal</keyword>
<organism evidence="7 8">
    <name type="scientific">Streptococcus agalactiae LMG 14747</name>
    <dbReference type="NCBI Taxonomy" id="1154860"/>
    <lineage>
        <taxon>Bacteria</taxon>
        <taxon>Bacillati</taxon>
        <taxon>Bacillota</taxon>
        <taxon>Bacilli</taxon>
        <taxon>Lactobacillales</taxon>
        <taxon>Streptococcaceae</taxon>
        <taxon>Streptococcus</taxon>
    </lineage>
</organism>
<dbReference type="SUPFAM" id="SSF49478">
    <property type="entry name" value="Cna protein B-type domain"/>
    <property type="match status" value="1"/>
</dbReference>
<gene>
    <name evidence="7" type="ORF">SAG0136_00015</name>
</gene>
<evidence type="ECO:0000256" key="5">
    <source>
        <dbReference type="SAM" id="Phobius"/>
    </source>
</evidence>
<name>V6Z0B3_STRAG</name>
<keyword evidence="5" id="KW-1133">Transmembrane helix</keyword>
<keyword evidence="2" id="KW-0964">Secreted</keyword>
<dbReference type="Gene3D" id="2.60.40.1140">
    <property type="entry name" value="Collagen-binding surface protein Cna, B-type domain"/>
    <property type="match status" value="1"/>
</dbReference>
<keyword evidence="5" id="KW-0812">Transmembrane</keyword>
<dbReference type="InterPro" id="IPR019931">
    <property type="entry name" value="LPXTG_anchor"/>
</dbReference>
<dbReference type="InterPro" id="IPR008454">
    <property type="entry name" value="Collagen-bd_Cna-like_B-typ_dom"/>
</dbReference>
<comment type="caution">
    <text evidence="7">The sequence shown here is derived from an EMBL/GenBank/DDBJ whole genome shotgun (WGS) entry which is preliminary data.</text>
</comment>
<evidence type="ECO:0000256" key="3">
    <source>
        <dbReference type="ARBA" id="ARBA00022729"/>
    </source>
</evidence>
<evidence type="ECO:0000256" key="4">
    <source>
        <dbReference type="ARBA" id="ARBA00023088"/>
    </source>
</evidence>
<dbReference type="PROSITE" id="PS50847">
    <property type="entry name" value="GRAM_POS_ANCHORING"/>
    <property type="match status" value="1"/>
</dbReference>
<dbReference type="Pfam" id="PF05738">
    <property type="entry name" value="Cna_B"/>
    <property type="match status" value="1"/>
</dbReference>
<evidence type="ECO:0000313" key="8">
    <source>
        <dbReference type="Proteomes" id="UP000018482"/>
    </source>
</evidence>
<evidence type="ECO:0000313" key="7">
    <source>
        <dbReference type="EMBL" id="ESV53676.1"/>
    </source>
</evidence>
<dbReference type="Proteomes" id="UP000018482">
    <property type="component" value="Unassembled WGS sequence"/>
</dbReference>
<evidence type="ECO:0000259" key="6">
    <source>
        <dbReference type="PROSITE" id="PS50847"/>
    </source>
</evidence>
<keyword evidence="4" id="KW-0572">Peptidoglycan-anchor</keyword>
<keyword evidence="5" id="KW-0472">Membrane</keyword>
<keyword evidence="1" id="KW-0134">Cell wall</keyword>
<accession>V6Z0B3</accession>
<dbReference type="NCBIfam" id="TIGR01167">
    <property type="entry name" value="LPXTG_anchor"/>
    <property type="match status" value="1"/>
</dbReference>
<proteinExistence type="predicted"/>
<protein>
    <recommendedName>
        <fullName evidence="6">Gram-positive cocci surface proteins LPxTG domain-containing protein</fullName>
    </recommendedName>
</protein>